<accession>A0A0V8GH57</accession>
<dbReference type="EMBL" id="LNQL01000002">
    <property type="protein sequence ID" value="KSU49608.1"/>
    <property type="molecule type" value="Genomic_DNA"/>
</dbReference>
<evidence type="ECO:0000256" key="1">
    <source>
        <dbReference type="ARBA" id="ARBA00023015"/>
    </source>
</evidence>
<evidence type="ECO:0000256" key="2">
    <source>
        <dbReference type="ARBA" id="ARBA00023125"/>
    </source>
</evidence>
<keyword evidence="3" id="KW-0804">Transcription</keyword>
<dbReference type="PROSITE" id="PS01124">
    <property type="entry name" value="HTH_ARAC_FAMILY_2"/>
    <property type="match status" value="1"/>
</dbReference>
<dbReference type="SUPFAM" id="SSF46689">
    <property type="entry name" value="Homeodomain-like"/>
    <property type="match status" value="2"/>
</dbReference>
<dbReference type="Gene3D" id="1.10.10.60">
    <property type="entry name" value="Homeodomain-like"/>
    <property type="match status" value="2"/>
</dbReference>
<evidence type="ECO:0000313" key="5">
    <source>
        <dbReference type="EMBL" id="KSU49608.1"/>
    </source>
</evidence>
<dbReference type="PANTHER" id="PTHR47504:SF6">
    <property type="entry name" value="ARAC-FAMILY TRANSCRIPTIONAL REGULATOR"/>
    <property type="match status" value="1"/>
</dbReference>
<dbReference type="GO" id="GO:0043565">
    <property type="term" value="F:sequence-specific DNA binding"/>
    <property type="evidence" value="ECO:0007669"/>
    <property type="project" value="InterPro"/>
</dbReference>
<dbReference type="Pfam" id="PF12833">
    <property type="entry name" value="HTH_18"/>
    <property type="match status" value="1"/>
</dbReference>
<dbReference type="InterPro" id="IPR050959">
    <property type="entry name" value="MarA-like"/>
</dbReference>
<dbReference type="InterPro" id="IPR018060">
    <property type="entry name" value="HTH_AraC"/>
</dbReference>
<reference evidence="5 6" key="1">
    <citation type="journal article" date="2015" name="Int. J. Syst. Evol. Microbiol.">
        <title>Exiguobacterium enclense sp. nov., isolated from sediment.</title>
        <authorList>
            <person name="Dastager S.G."/>
            <person name="Mawlankar R."/>
            <person name="Sonalkar V.V."/>
            <person name="Thorat M.N."/>
            <person name="Mual P."/>
            <person name="Verma A."/>
            <person name="Krishnamurthi S."/>
            <person name="Tang S.K."/>
            <person name="Li W.J."/>
        </authorList>
    </citation>
    <scope>NUCLEOTIDE SEQUENCE [LARGE SCALE GENOMIC DNA]</scope>
    <source>
        <strain evidence="5 6">NIO-1109</strain>
    </source>
</reference>
<comment type="caution">
    <text evidence="5">The sequence shown here is derived from an EMBL/GenBank/DDBJ whole genome shotgun (WGS) entry which is preliminary data.</text>
</comment>
<gene>
    <name evidence="5" type="ORF">AS033_09620</name>
</gene>
<dbReference type="AlphaFoldDB" id="A0A0V8GH57"/>
<dbReference type="InterPro" id="IPR009057">
    <property type="entry name" value="Homeodomain-like_sf"/>
</dbReference>
<sequence length="289" mass="32870">MTVIDVILKDIETHLFDDWLVEQLAERHHYSTFHFGRLFKRQIGQTLGEYVRLRRLSVSATLLRDGVDLLEVALMCGYQSQEAYTRAFKGLYHLPPRKYVKLMELMTNKEMIQMEEQHVEGWFLSGSHAGSYTLKTDSEIVHQGRSSGKISFTSDTEEAGMFGTMMQSIQATAYREKRIMVAGFLRTEAVERAAIWFRVDDVHGDPVQFDNMTNRGLTGDQDWTYCACVLDVPLEAASLHFGVLLEGSGTVWADSFICHEVQTSIPSTNQLPQEILPLHPTNLSFDVII</sequence>
<dbReference type="RefSeq" id="WP_058265339.1">
    <property type="nucleotide sequence ID" value="NZ_FMYN01000002.1"/>
</dbReference>
<proteinExistence type="predicted"/>
<name>A0A0V8GH57_9BACL</name>
<dbReference type="SMART" id="SM00342">
    <property type="entry name" value="HTH_ARAC"/>
    <property type="match status" value="1"/>
</dbReference>
<organism evidence="5 6">
    <name type="scientific">Exiguobacterium indicum</name>
    <dbReference type="NCBI Taxonomy" id="296995"/>
    <lineage>
        <taxon>Bacteria</taxon>
        <taxon>Bacillati</taxon>
        <taxon>Bacillota</taxon>
        <taxon>Bacilli</taxon>
        <taxon>Bacillales</taxon>
        <taxon>Bacillales Family XII. Incertae Sedis</taxon>
        <taxon>Exiguobacterium</taxon>
    </lineage>
</organism>
<dbReference type="GO" id="GO:0003700">
    <property type="term" value="F:DNA-binding transcription factor activity"/>
    <property type="evidence" value="ECO:0007669"/>
    <property type="project" value="InterPro"/>
</dbReference>
<dbReference type="OrthoDB" id="9801123at2"/>
<keyword evidence="2" id="KW-0238">DNA-binding</keyword>
<evidence type="ECO:0000259" key="4">
    <source>
        <dbReference type="PROSITE" id="PS01124"/>
    </source>
</evidence>
<evidence type="ECO:0000313" key="6">
    <source>
        <dbReference type="Proteomes" id="UP000053797"/>
    </source>
</evidence>
<feature type="domain" description="HTH araC/xylS-type" evidence="4">
    <location>
        <begin position="5"/>
        <end position="102"/>
    </location>
</feature>
<dbReference type="PANTHER" id="PTHR47504">
    <property type="entry name" value="RIGHT ORIGIN-BINDING PROTEIN"/>
    <property type="match status" value="1"/>
</dbReference>
<dbReference type="Gene3D" id="2.60.120.260">
    <property type="entry name" value="Galactose-binding domain-like"/>
    <property type="match status" value="1"/>
</dbReference>
<keyword evidence="1" id="KW-0805">Transcription regulation</keyword>
<protein>
    <recommendedName>
        <fullName evidence="4">HTH araC/xylS-type domain-containing protein</fullName>
    </recommendedName>
</protein>
<evidence type="ECO:0000256" key="3">
    <source>
        <dbReference type="ARBA" id="ARBA00023163"/>
    </source>
</evidence>
<dbReference type="Proteomes" id="UP000053797">
    <property type="component" value="Unassembled WGS sequence"/>
</dbReference>